<proteinExistence type="predicted"/>
<dbReference type="EMBL" id="BK016032">
    <property type="protein sequence ID" value="DAF90617.1"/>
    <property type="molecule type" value="Genomic_DNA"/>
</dbReference>
<accession>A0A8S5U804</accession>
<sequence length="30" mass="3530">MSKANFINIYNLYRKASSFNYGGAFCYVMR</sequence>
<name>A0A8S5U804_9CAUD</name>
<reference evidence="1" key="1">
    <citation type="journal article" date="2021" name="Proc. Natl. Acad. Sci. U.S.A.">
        <title>A Catalog of Tens of Thousands of Viruses from Human Metagenomes Reveals Hidden Associations with Chronic Diseases.</title>
        <authorList>
            <person name="Tisza M.J."/>
            <person name="Buck C.B."/>
        </authorList>
    </citation>
    <scope>NUCLEOTIDE SEQUENCE</scope>
    <source>
        <strain evidence="1">CtGDt6</strain>
    </source>
</reference>
<organism evidence="1">
    <name type="scientific">Siphoviridae sp. ctGDt6</name>
    <dbReference type="NCBI Taxonomy" id="2825408"/>
    <lineage>
        <taxon>Viruses</taxon>
        <taxon>Duplodnaviria</taxon>
        <taxon>Heunggongvirae</taxon>
        <taxon>Uroviricota</taxon>
        <taxon>Caudoviricetes</taxon>
    </lineage>
</organism>
<protein>
    <submittedName>
        <fullName evidence="1">Uncharacterized protein</fullName>
    </submittedName>
</protein>
<evidence type="ECO:0000313" key="1">
    <source>
        <dbReference type="EMBL" id="DAF90617.1"/>
    </source>
</evidence>